<dbReference type="AlphaFoldDB" id="A0A939GBK6"/>
<keyword evidence="3" id="KW-1185">Reference proteome</keyword>
<proteinExistence type="predicted"/>
<dbReference type="Pfam" id="PF01261">
    <property type="entry name" value="AP_endonuc_2"/>
    <property type="match status" value="1"/>
</dbReference>
<dbReference type="InterPro" id="IPR019546">
    <property type="entry name" value="TAT_signal_bac_arc"/>
</dbReference>
<reference evidence="2 3" key="1">
    <citation type="submission" date="2021-03" db="EMBL/GenBank/DDBJ databases">
        <title>Fibrella sp. HMF5036 genome sequencing and assembly.</title>
        <authorList>
            <person name="Kang H."/>
            <person name="Kim H."/>
            <person name="Bae S."/>
            <person name="Joh K."/>
        </authorList>
    </citation>
    <scope>NUCLEOTIDE SEQUENCE [LARGE SCALE GENOMIC DNA]</scope>
    <source>
        <strain evidence="2 3">HMF5036</strain>
    </source>
</reference>
<dbReference type="SUPFAM" id="SSF51658">
    <property type="entry name" value="Xylose isomerase-like"/>
    <property type="match status" value="1"/>
</dbReference>
<dbReference type="EMBL" id="JAFMYU010000038">
    <property type="protein sequence ID" value="MBO0934798.1"/>
    <property type="molecule type" value="Genomic_DNA"/>
</dbReference>
<comment type="caution">
    <text evidence="2">The sequence shown here is derived from an EMBL/GenBank/DDBJ whole genome shotgun (WGS) entry which is preliminary data.</text>
</comment>
<dbReference type="InterPro" id="IPR013022">
    <property type="entry name" value="Xyl_isomerase-like_TIM-brl"/>
</dbReference>
<evidence type="ECO:0000313" key="3">
    <source>
        <dbReference type="Proteomes" id="UP000664795"/>
    </source>
</evidence>
<feature type="domain" description="Xylose isomerase-like TIM barrel" evidence="1">
    <location>
        <begin position="66"/>
        <end position="283"/>
    </location>
</feature>
<dbReference type="PANTHER" id="PTHR12110">
    <property type="entry name" value="HYDROXYPYRUVATE ISOMERASE"/>
    <property type="match status" value="1"/>
</dbReference>
<evidence type="ECO:0000259" key="1">
    <source>
        <dbReference type="Pfam" id="PF01261"/>
    </source>
</evidence>
<protein>
    <submittedName>
        <fullName evidence="2">TIM barrel protein</fullName>
    </submittedName>
</protein>
<dbReference type="Proteomes" id="UP000664795">
    <property type="component" value="Unassembled WGS sequence"/>
</dbReference>
<dbReference type="Gene3D" id="3.20.20.150">
    <property type="entry name" value="Divalent-metal-dependent TIM barrel enzymes"/>
    <property type="match status" value="1"/>
</dbReference>
<gene>
    <name evidence="2" type="ORF">J2I48_27555</name>
</gene>
<organism evidence="2 3">
    <name type="scientific">Fibrella aquatilis</name>
    <dbReference type="NCBI Taxonomy" id="2817059"/>
    <lineage>
        <taxon>Bacteria</taxon>
        <taxon>Pseudomonadati</taxon>
        <taxon>Bacteroidota</taxon>
        <taxon>Cytophagia</taxon>
        <taxon>Cytophagales</taxon>
        <taxon>Spirosomataceae</taxon>
        <taxon>Fibrella</taxon>
    </lineage>
</organism>
<dbReference type="InterPro" id="IPR050312">
    <property type="entry name" value="IolE/XylAMocC-like"/>
</dbReference>
<accession>A0A939GBK6</accession>
<name>A0A939GBK6_9BACT</name>
<dbReference type="RefSeq" id="WP_207338764.1">
    <property type="nucleotide sequence ID" value="NZ_JAFMYU010000038.1"/>
</dbReference>
<dbReference type="NCBIfam" id="TIGR01409">
    <property type="entry name" value="TAT_signal_seq"/>
    <property type="match status" value="1"/>
</dbReference>
<dbReference type="PANTHER" id="PTHR12110:SF53">
    <property type="entry name" value="BLR5974 PROTEIN"/>
    <property type="match status" value="1"/>
</dbReference>
<sequence length="354" mass="39235">MNRRNFIQRSGAGVLMLALPDLPRLPQLAVGVPMGVVVHSYWARWNSKVVSTAYPAFTNALELLDHCHQIGAGGVQVVVNGWSDAFARSVRDRREKLGMYLEGSISVPKKADDVAAFERDVIRAKEAGAQILRTVCSSGRRYEILHSPEAFVAMRQAALTSLQLAEPVLRKHGVRLAVENHKDWRAPELVAILKQLDSEWIGVTLDFGNSMALLEDPMTVVQTLAPYVFSTHVKDMAVEDYADGFLLSEVPLGEGLLDLPKMAAVCKQHNPAVTFSLEMITRDPLEVPCLTPDYWATFGDLPATELAWMLHTARQHKPAPPLPRTTPLSPENRLALEEKNIVSCLAYSRGRLEK</sequence>
<dbReference type="InterPro" id="IPR036237">
    <property type="entry name" value="Xyl_isomerase-like_sf"/>
</dbReference>
<evidence type="ECO:0000313" key="2">
    <source>
        <dbReference type="EMBL" id="MBO0934798.1"/>
    </source>
</evidence>